<comment type="cofactor">
    <cofactor evidence="1">
        <name>Mg(2+)</name>
        <dbReference type="ChEBI" id="CHEBI:18420"/>
    </cofactor>
    <text evidence="1">Binds 2 magnesium ions per subunit.</text>
</comment>
<evidence type="ECO:0000259" key="3">
    <source>
        <dbReference type="PROSITE" id="PS50105"/>
    </source>
</evidence>
<dbReference type="EMBL" id="CAJNOR010001734">
    <property type="protein sequence ID" value="CAF1191031.1"/>
    <property type="molecule type" value="Genomic_DNA"/>
</dbReference>
<sequence>MASATTDSSFASQGQTEKAWLDKQHNADGTIMKPDQLEKLLENPPKSFDTSVFDRIHGSMIGMALGDALGAHVEFRPHEYLVEHPVTDLQGGGTWGLSKGQFTDDTSMALCLANSLIVRQDYDPYDQLVRYKWWFREGYMSSTGKCFDIGSATKHSLLEFERRQRNFAEKYHIPFEEVDFQSDLDILDQFKVKCSEEGVAGNGALMRLAPVPLFFHKHPIYAVEYSGHSGEITHGDQKAYDACRYYGALIVAAIRGENKKQLLSESFCEEHKQWFGNKPLHADVLRVASGSYKKEEGYDAGIRGKGYIVAALEAALWAFWSDKDSFETGVLAAVNLGDDTDTTAAIYGQLAGAYYGYKKLPSHWVKQVYANQFIACLSKWLTYEGQRWSPKNLAPATNPSLFDPQDDARPRRRSFVQDSLASNITDEGPRPRGKTVVENSSTLSVPDERPRPRGKTVVENSSTVKRPTVHEPPSIYRPKSSDFKNLERQPQRLYFLDRLNSVADVCDWVKGLGDEYVTYVKLFKYHGVDGYWLLNCIDDKVLSDYGIQNKEHRRGILDGIEKLRGKCPIKYSTLHKTAT</sequence>
<keyword evidence="5" id="KW-1185">Reference proteome</keyword>
<feature type="binding site" evidence="1">
    <location>
        <position position="105"/>
    </location>
    <ligand>
        <name>Mg(2+)</name>
        <dbReference type="ChEBI" id="CHEBI:18420"/>
        <label>1</label>
    </ligand>
</feature>
<dbReference type="InterPro" id="IPR050792">
    <property type="entry name" value="ADP-ribosylglycohydrolase"/>
</dbReference>
<dbReference type="InterPro" id="IPR036705">
    <property type="entry name" value="Ribosyl_crysJ1_sf"/>
</dbReference>
<dbReference type="GO" id="GO:0046872">
    <property type="term" value="F:metal ion binding"/>
    <property type="evidence" value="ECO:0007669"/>
    <property type="project" value="UniProtKB-KW"/>
</dbReference>
<protein>
    <recommendedName>
        <fullName evidence="3">SAM domain-containing protein</fullName>
    </recommendedName>
</protein>
<evidence type="ECO:0000256" key="2">
    <source>
        <dbReference type="SAM" id="MobiDB-lite"/>
    </source>
</evidence>
<dbReference type="Gene3D" id="1.10.150.50">
    <property type="entry name" value="Transcription Factor, Ets-1"/>
    <property type="match status" value="1"/>
</dbReference>
<evidence type="ECO:0000313" key="5">
    <source>
        <dbReference type="Proteomes" id="UP000663828"/>
    </source>
</evidence>
<evidence type="ECO:0000313" key="4">
    <source>
        <dbReference type="EMBL" id="CAF1191031.1"/>
    </source>
</evidence>
<feature type="binding site" evidence="1">
    <location>
        <position position="342"/>
    </location>
    <ligand>
        <name>Mg(2+)</name>
        <dbReference type="ChEBI" id="CHEBI:18420"/>
        <label>1</label>
    </ligand>
</feature>
<dbReference type="Pfam" id="PF03747">
    <property type="entry name" value="ADP_ribosyl_GH"/>
    <property type="match status" value="1"/>
</dbReference>
<dbReference type="Pfam" id="PF07647">
    <property type="entry name" value="SAM_2"/>
    <property type="match status" value="1"/>
</dbReference>
<feature type="binding site" evidence="1">
    <location>
        <position position="104"/>
    </location>
    <ligand>
        <name>Mg(2+)</name>
        <dbReference type="ChEBI" id="CHEBI:18420"/>
        <label>1</label>
    </ligand>
</feature>
<accession>A0A814VQ57</accession>
<dbReference type="SMART" id="SM00454">
    <property type="entry name" value="SAM"/>
    <property type="match status" value="1"/>
</dbReference>
<feature type="binding site" evidence="1">
    <location>
        <position position="341"/>
    </location>
    <ligand>
        <name>Mg(2+)</name>
        <dbReference type="ChEBI" id="CHEBI:18420"/>
        <label>1</label>
    </ligand>
</feature>
<feature type="compositionally biased region" description="Polar residues" evidence="2">
    <location>
        <begin position="416"/>
        <end position="425"/>
    </location>
</feature>
<dbReference type="SUPFAM" id="SSF101478">
    <property type="entry name" value="ADP-ribosylglycohydrolase"/>
    <property type="match status" value="1"/>
</dbReference>
<keyword evidence="1" id="KW-0460">Magnesium</keyword>
<dbReference type="InterPro" id="IPR013761">
    <property type="entry name" value="SAM/pointed_sf"/>
</dbReference>
<dbReference type="SUPFAM" id="SSF47769">
    <property type="entry name" value="SAM/Pointed domain"/>
    <property type="match status" value="1"/>
</dbReference>
<proteinExistence type="predicted"/>
<dbReference type="Proteomes" id="UP000663828">
    <property type="component" value="Unassembled WGS sequence"/>
</dbReference>
<feature type="binding site" evidence="1">
    <location>
        <position position="339"/>
    </location>
    <ligand>
        <name>Mg(2+)</name>
        <dbReference type="ChEBI" id="CHEBI:18420"/>
        <label>1</label>
    </ligand>
</feature>
<feature type="binding site" evidence="1">
    <location>
        <position position="103"/>
    </location>
    <ligand>
        <name>Mg(2+)</name>
        <dbReference type="ChEBI" id="CHEBI:18420"/>
        <label>1</label>
    </ligand>
</feature>
<evidence type="ECO:0000256" key="1">
    <source>
        <dbReference type="PIRSR" id="PIRSR605502-1"/>
    </source>
</evidence>
<reference evidence="4" key="1">
    <citation type="submission" date="2021-02" db="EMBL/GenBank/DDBJ databases">
        <authorList>
            <person name="Nowell W R."/>
        </authorList>
    </citation>
    <scope>NUCLEOTIDE SEQUENCE</scope>
</reference>
<dbReference type="PANTHER" id="PTHR16222:SF12">
    <property type="entry name" value="ADP-RIBOSYLGLYCOHYDROLASE-RELATED"/>
    <property type="match status" value="1"/>
</dbReference>
<gene>
    <name evidence="4" type="ORF">XAT740_LOCUS23116</name>
</gene>
<dbReference type="Gene3D" id="1.10.4080.10">
    <property type="entry name" value="ADP-ribosylation/Crystallin J1"/>
    <property type="match status" value="1"/>
</dbReference>
<dbReference type="InterPro" id="IPR005502">
    <property type="entry name" value="Ribosyl_crysJ1"/>
</dbReference>
<dbReference type="PANTHER" id="PTHR16222">
    <property type="entry name" value="ADP-RIBOSYLGLYCOHYDROLASE"/>
    <property type="match status" value="1"/>
</dbReference>
<organism evidence="4 5">
    <name type="scientific">Adineta ricciae</name>
    <name type="common">Rotifer</name>
    <dbReference type="NCBI Taxonomy" id="249248"/>
    <lineage>
        <taxon>Eukaryota</taxon>
        <taxon>Metazoa</taxon>
        <taxon>Spiralia</taxon>
        <taxon>Gnathifera</taxon>
        <taxon>Rotifera</taxon>
        <taxon>Eurotatoria</taxon>
        <taxon>Bdelloidea</taxon>
        <taxon>Adinetida</taxon>
        <taxon>Adinetidae</taxon>
        <taxon>Adineta</taxon>
    </lineage>
</organism>
<dbReference type="InterPro" id="IPR001660">
    <property type="entry name" value="SAM"/>
</dbReference>
<keyword evidence="1" id="KW-0479">Metal-binding</keyword>
<dbReference type="PROSITE" id="PS50105">
    <property type="entry name" value="SAM_DOMAIN"/>
    <property type="match status" value="1"/>
</dbReference>
<comment type="caution">
    <text evidence="4">The sequence shown here is derived from an EMBL/GenBank/DDBJ whole genome shotgun (WGS) entry which is preliminary data.</text>
</comment>
<feature type="region of interest" description="Disordered" evidence="2">
    <location>
        <begin position="393"/>
        <end position="481"/>
    </location>
</feature>
<feature type="domain" description="SAM" evidence="3">
    <location>
        <begin position="500"/>
        <end position="566"/>
    </location>
</feature>
<dbReference type="AlphaFoldDB" id="A0A814VQ57"/>
<name>A0A814VQ57_ADIRI</name>